<protein>
    <submittedName>
        <fullName evidence="2">Uncharacterized protein</fullName>
    </submittedName>
</protein>
<keyword evidence="1" id="KW-1133">Transmembrane helix</keyword>
<reference evidence="2 3" key="1">
    <citation type="submission" date="2018-11" db="EMBL/GenBank/DDBJ databases">
        <title>Lysobacter cryohumiis sp. nov., isolated from soil in the Tianshan Mountains, Xinjiang, China.</title>
        <authorList>
            <person name="Luo Y."/>
            <person name="Sheng H."/>
        </authorList>
    </citation>
    <scope>NUCLEOTIDE SEQUENCE [LARGE SCALE GENOMIC DNA]</scope>
    <source>
        <strain evidence="2 3">ZS60</strain>
    </source>
</reference>
<dbReference type="EMBL" id="RIBS01000002">
    <property type="protein sequence ID" value="RNF85033.1"/>
    <property type="molecule type" value="Genomic_DNA"/>
</dbReference>
<gene>
    <name evidence="2" type="ORF">EER27_04385</name>
</gene>
<organism evidence="2 3">
    <name type="scientific">Montanilutibacter psychrotolerans</name>
    <dbReference type="NCBI Taxonomy" id="1327343"/>
    <lineage>
        <taxon>Bacteria</taxon>
        <taxon>Pseudomonadati</taxon>
        <taxon>Pseudomonadota</taxon>
        <taxon>Gammaproteobacteria</taxon>
        <taxon>Lysobacterales</taxon>
        <taxon>Lysobacteraceae</taxon>
        <taxon>Montanilutibacter</taxon>
    </lineage>
</organism>
<accession>A0A3M8SW28</accession>
<feature type="transmembrane region" description="Helical" evidence="1">
    <location>
        <begin position="50"/>
        <end position="71"/>
    </location>
</feature>
<evidence type="ECO:0000256" key="1">
    <source>
        <dbReference type="SAM" id="Phobius"/>
    </source>
</evidence>
<dbReference type="Proteomes" id="UP000267049">
    <property type="component" value="Unassembled WGS sequence"/>
</dbReference>
<name>A0A3M8SW28_9GAMM</name>
<keyword evidence="1" id="KW-0472">Membrane</keyword>
<sequence>MLLSILLGLPAAWGLGYLTFWGVCLKRQGQSVLHKYAGFRSYRELRSHAIGMNILWSAILLVVGPFMAFTLGWPDGGFVVVFLAGYAYAFWQFLKKPKSEWDRERSFHPDEVG</sequence>
<dbReference type="AlphaFoldDB" id="A0A3M8SW28"/>
<comment type="caution">
    <text evidence="2">The sequence shown here is derived from an EMBL/GenBank/DDBJ whole genome shotgun (WGS) entry which is preliminary data.</text>
</comment>
<keyword evidence="3" id="KW-1185">Reference proteome</keyword>
<feature type="transmembrane region" description="Helical" evidence="1">
    <location>
        <begin position="6"/>
        <end position="25"/>
    </location>
</feature>
<dbReference type="RefSeq" id="WP_123086820.1">
    <property type="nucleotide sequence ID" value="NZ_RIBS01000002.1"/>
</dbReference>
<keyword evidence="1" id="KW-0812">Transmembrane</keyword>
<evidence type="ECO:0000313" key="2">
    <source>
        <dbReference type="EMBL" id="RNF85033.1"/>
    </source>
</evidence>
<evidence type="ECO:0000313" key="3">
    <source>
        <dbReference type="Proteomes" id="UP000267049"/>
    </source>
</evidence>
<proteinExistence type="predicted"/>
<feature type="transmembrane region" description="Helical" evidence="1">
    <location>
        <begin position="77"/>
        <end position="94"/>
    </location>
</feature>